<dbReference type="Proteomes" id="UP001500683">
    <property type="component" value="Unassembled WGS sequence"/>
</dbReference>
<evidence type="ECO:0008006" key="5">
    <source>
        <dbReference type="Google" id="ProtNLM"/>
    </source>
</evidence>
<keyword evidence="2" id="KW-0472">Membrane</keyword>
<feature type="compositionally biased region" description="Basic and acidic residues" evidence="1">
    <location>
        <begin position="178"/>
        <end position="194"/>
    </location>
</feature>
<feature type="transmembrane region" description="Helical" evidence="2">
    <location>
        <begin position="148"/>
        <end position="167"/>
    </location>
</feature>
<accession>A0ABP7VHW8</accession>
<protein>
    <recommendedName>
        <fullName evidence="5">Membrane protein YmcC</fullName>
    </recommendedName>
</protein>
<feature type="region of interest" description="Disordered" evidence="1">
    <location>
        <begin position="176"/>
        <end position="206"/>
    </location>
</feature>
<evidence type="ECO:0000313" key="3">
    <source>
        <dbReference type="EMBL" id="GAA4067592.1"/>
    </source>
</evidence>
<feature type="transmembrane region" description="Helical" evidence="2">
    <location>
        <begin position="122"/>
        <end position="142"/>
    </location>
</feature>
<evidence type="ECO:0000256" key="2">
    <source>
        <dbReference type="SAM" id="Phobius"/>
    </source>
</evidence>
<gene>
    <name evidence="3" type="ORF">GCM10022214_22850</name>
</gene>
<keyword evidence="4" id="KW-1185">Reference proteome</keyword>
<keyword evidence="2" id="KW-1133">Transmembrane helix</keyword>
<proteinExistence type="predicted"/>
<reference evidence="4" key="1">
    <citation type="journal article" date="2019" name="Int. J. Syst. Evol. Microbiol.">
        <title>The Global Catalogue of Microorganisms (GCM) 10K type strain sequencing project: providing services to taxonomists for standard genome sequencing and annotation.</title>
        <authorList>
            <consortium name="The Broad Institute Genomics Platform"/>
            <consortium name="The Broad Institute Genome Sequencing Center for Infectious Disease"/>
            <person name="Wu L."/>
            <person name="Ma J."/>
        </authorList>
    </citation>
    <scope>NUCLEOTIDE SEQUENCE [LARGE SCALE GENOMIC DNA]</scope>
    <source>
        <strain evidence="4">JCM 16702</strain>
    </source>
</reference>
<organism evidence="3 4">
    <name type="scientific">Actinomadura miaoliensis</name>
    <dbReference type="NCBI Taxonomy" id="430685"/>
    <lineage>
        <taxon>Bacteria</taxon>
        <taxon>Bacillati</taxon>
        <taxon>Actinomycetota</taxon>
        <taxon>Actinomycetes</taxon>
        <taxon>Streptosporangiales</taxon>
        <taxon>Thermomonosporaceae</taxon>
        <taxon>Actinomadura</taxon>
    </lineage>
</organism>
<name>A0ABP7VHW8_9ACTN</name>
<comment type="caution">
    <text evidence="3">The sequence shown here is derived from an EMBL/GenBank/DDBJ whole genome shotgun (WGS) entry which is preliminary data.</text>
</comment>
<evidence type="ECO:0000313" key="4">
    <source>
        <dbReference type="Proteomes" id="UP001500683"/>
    </source>
</evidence>
<evidence type="ECO:0000256" key="1">
    <source>
        <dbReference type="SAM" id="MobiDB-lite"/>
    </source>
</evidence>
<dbReference type="RefSeq" id="WP_344944926.1">
    <property type="nucleotide sequence ID" value="NZ_BAAAZG010000012.1"/>
</dbReference>
<sequence>MLLAIIAACEIGFWVLLAAGLATRYLLRWNRVSAVLLVSVPLLDVVLLTATVIDLRGGATAGFAHGLSAAYLGYSVAFGHSWVRWADERFAHRFAGGPPPKGKPRYAPERTRYEWREFGKAAIAWAIGCGVLLGMIAMVGDADRTEALLGWALRLTTILAIWSLWPITHTLWPARPKGHGDPTDHGDGGGDGRDAAATSGRGGSRW</sequence>
<keyword evidence="2" id="KW-0812">Transmembrane</keyword>
<feature type="transmembrane region" description="Helical" evidence="2">
    <location>
        <begin position="32"/>
        <end position="53"/>
    </location>
</feature>
<dbReference type="EMBL" id="BAAAZG010000012">
    <property type="protein sequence ID" value="GAA4067592.1"/>
    <property type="molecule type" value="Genomic_DNA"/>
</dbReference>